<protein>
    <submittedName>
        <fullName evidence="6">Ectopic P granules protein 5 homolog</fullName>
    </submittedName>
</protein>
<dbReference type="Pfam" id="PF26573">
    <property type="entry name" value="TPR_Epg5_2"/>
    <property type="match status" value="1"/>
</dbReference>
<keyword evidence="2" id="KW-0072">Autophagy</keyword>
<feature type="domain" description="Epg5-like central TPR repeats" evidence="3">
    <location>
        <begin position="1293"/>
        <end position="1407"/>
    </location>
</feature>
<evidence type="ECO:0000256" key="1">
    <source>
        <dbReference type="ARBA" id="ARBA00010948"/>
    </source>
</evidence>
<reference evidence="6" key="1">
    <citation type="submission" date="2016-11" db="UniProtKB">
        <authorList>
            <consortium name="WormBaseParasite"/>
        </authorList>
    </citation>
    <scope>IDENTIFICATION</scope>
</reference>
<dbReference type="Pfam" id="PF26103">
    <property type="entry name" value="TPR_Epg5"/>
    <property type="match status" value="2"/>
</dbReference>
<dbReference type="PANTHER" id="PTHR31139:SF4">
    <property type="entry name" value="ECTOPIC P GRANULES PROTEIN 5 HOMOLOG"/>
    <property type="match status" value="1"/>
</dbReference>
<organism evidence="5 6">
    <name type="scientific">Heterorhabditis bacteriophora</name>
    <name type="common">Entomopathogenic nematode worm</name>
    <dbReference type="NCBI Taxonomy" id="37862"/>
    <lineage>
        <taxon>Eukaryota</taxon>
        <taxon>Metazoa</taxon>
        <taxon>Ecdysozoa</taxon>
        <taxon>Nematoda</taxon>
        <taxon>Chromadorea</taxon>
        <taxon>Rhabditida</taxon>
        <taxon>Rhabditina</taxon>
        <taxon>Rhabditomorpha</taxon>
        <taxon>Strongyloidea</taxon>
        <taxon>Heterorhabditidae</taxon>
        <taxon>Heterorhabditis</taxon>
    </lineage>
</organism>
<dbReference type="InterPro" id="IPR051436">
    <property type="entry name" value="Autophagy-related_EPG5"/>
</dbReference>
<evidence type="ECO:0000259" key="4">
    <source>
        <dbReference type="Pfam" id="PF26573"/>
    </source>
</evidence>
<dbReference type="GO" id="GO:0005737">
    <property type="term" value="C:cytoplasm"/>
    <property type="evidence" value="ECO:0007669"/>
    <property type="project" value="TreeGrafter"/>
</dbReference>
<dbReference type="InterPro" id="IPR059030">
    <property type="entry name" value="TPR_Epg5_mid"/>
</dbReference>
<dbReference type="InterPro" id="IPR058750">
    <property type="entry name" value="TPR_Epg5"/>
</dbReference>
<evidence type="ECO:0000313" key="5">
    <source>
        <dbReference type="Proteomes" id="UP000095283"/>
    </source>
</evidence>
<keyword evidence="5" id="KW-1185">Reference proteome</keyword>
<dbReference type="GO" id="GO:0097352">
    <property type="term" value="P:autophagosome maturation"/>
    <property type="evidence" value="ECO:0007669"/>
    <property type="project" value="TreeGrafter"/>
</dbReference>
<name>A0A1I7XU66_HETBA</name>
<dbReference type="WBParaSite" id="Hba_21033">
    <property type="protein sequence ID" value="Hba_21033"/>
    <property type="gene ID" value="Hba_21033"/>
</dbReference>
<comment type="similarity">
    <text evidence="1">Belongs to the EPG5 family.</text>
</comment>
<proteinExistence type="inferred from homology"/>
<evidence type="ECO:0000259" key="3">
    <source>
        <dbReference type="Pfam" id="PF26103"/>
    </source>
</evidence>
<sequence>MEAVKRKKSRPKEQVASVSNIRSSIPVVQSRIESTQFPDVPSCELAVTLVPEQAVASNKDLSKEITVPSDTPKIEEVVATSNTVSSIVLPFDLTFSSSECNSLPIVPTFVSNEQPSVISLDYPVLPELSNELSSFSLETTRTSIYSNLLEKQECETSVSSRSLIADAPPLYPSLSNIIYDKNEFGLLTEQHLLWFYHNPFFEHAEDFVNKFIQCEEYPSGPLFKLLRRLKELCDQMNLSEIREKENTDSLKKSLRDCWIVQQQSIESKGRCGENKEASGTGSFQSATLSTKKTAELKRLLDFNRTLLLNDRISQETEFRSLALQICIINMCCRCEDGQFVLNHLLRLPSPICDWAPALVQTFIQAPSPPKLKVDYCITMLSHLMNPINQSEQEDSAWTILSADEEDGEFSLVTISEADLISILDQLPISELYSIAYLYFSNLCSGFGVINLFPPWIQTILQSVRELCVHWRVYKNFVAVDEELQLQKEVDRVVLLAIQYLTNRDSSGLWQFIVDMPYDCVSEECRNRCEYILRMNSKVTAVEVYGIPACEVHARIKTGDLMERINTVASLDSVFLLNALAAIVSYSHNDPTAFIKELIDVCFCNEELRENLYKVGGEAIAQLLAHRPTAIDQLLIVLDRNMQHMGNSPDDSANRVARKVLSGLHWGYSENGVELWLDEHVHEICAETVMKNDSTKPSNDLTAFFIHIYQLCLSSVAVFLEIAVPLLNELASSGCSAACVILLTRMIHKEHKQAAELGASKSFMDVFERIIHIDQCSYAVQWLTGLSSTPTPIVRLICSSISYYSKNVPDIGAYLRAWIDILCVRRVSMWNSDQKMLSSDRESSRGLFSLFSADQTPPPLIAVSLYSVSPWATYLLLLVESKSYPALDQLICESFVKKDKTTLEYAVKKAASKLSLTFPLTRISVFRWSEFITICKDSPVFPLALQRLATEAYRMRKVNGRNYCFARRIIDAPQGEPIMTKCKKTLIETNDGKGLARAVHGWLFCTHEVNRTGFDFSVFDLDYLLQLIMADDTNIWLDFIDIQSLIKDEAQEENVIFKISSHAMIREFILSSDKIANEDAHYRDFLNELYSPVIKNIVVSMKCSSHCQHPVISTMQVNILEYFHYFLYGLTILGRLGMDRAASSLPPHQFAQLLPLAFRNLASQPDSSAALHILCLKHVISFVFHAFPANFCAGLDLTLDGCKTCVTPIALLKSLVTRLDATSFTNPNGDFVLNSKMALECSSILSRRLIAARSSLPAMLSVMGKYMDPITKLAQLFLFTPVKESFQSDISFSEAQRVPPFCPSDEIEAEIILDRFVQLLSALPHNAIVPPTMQNLPSLVWKYYFEKLSVLNYGTAHYFTTLERFLVRFHWPSFWPSFQSLSTMDHCISLRSRDCVPFITQLIVRIPWKTVLDSHVRASLLDLLKYLSHRTDWNTVSGERAELLGHTVSEVLSHDCISSPTDVVAVLQIIWRKICCFVLRQPSSSSSLLKQTTWIRTECALILKGAIITALPAYNSLIADVHAIAAQHAEDLRDFCLVARELTSVWNNVTDSKFVESLVCGFIAYMDANPESPLVLICLNTVISSVNSDQLITGLKVIEKTIRAYFKRANCSWRELMQWVHFPSPYYVAIQNYLLCTPRCIPIFLGLFPYLDSYNIHFDFSIDNMVYPLFLTLKAFLDCNGHSDQVFFALHKYIISLKPKHIVCESSFLLVLSRFFLWLATFYPSFAPSFPVTDDLLLPLIKWLNKAARDDSSFITNLITSKKTSHSPRLRIILFIVELYVIQQSMGEGKRPRCSNGAPVFNSRIHALKEAATVKANQQFSNAFNASTSFFVQVDVHHLGSTPQLIMECAQTIFKDKFLSDV</sequence>
<accession>A0A1I7XU66</accession>
<evidence type="ECO:0000256" key="2">
    <source>
        <dbReference type="ARBA" id="ARBA00023006"/>
    </source>
</evidence>
<evidence type="ECO:0000313" key="6">
    <source>
        <dbReference type="WBParaSite" id="Hba_21033"/>
    </source>
</evidence>
<feature type="domain" description="Epg5-like central TPR repeats" evidence="3">
    <location>
        <begin position="1129"/>
        <end position="1287"/>
    </location>
</feature>
<dbReference type="PANTHER" id="PTHR31139">
    <property type="entry name" value="ECTOPIC P GRANULES PROTEIN 5 HOMOLOG"/>
    <property type="match status" value="1"/>
</dbReference>
<feature type="domain" description="Epg5-like TPR" evidence="4">
    <location>
        <begin position="883"/>
        <end position="1040"/>
    </location>
</feature>
<dbReference type="Proteomes" id="UP000095283">
    <property type="component" value="Unplaced"/>
</dbReference>